<name>A0ABP6KG43_9ACTN</name>
<gene>
    <name evidence="1" type="ORF">GCM10017559_24460</name>
</gene>
<reference evidence="2" key="1">
    <citation type="journal article" date="2019" name="Int. J. Syst. Evol. Microbiol.">
        <title>The Global Catalogue of Microorganisms (GCM) 10K type strain sequencing project: providing services to taxonomists for standard genome sequencing and annotation.</title>
        <authorList>
            <consortium name="The Broad Institute Genomics Platform"/>
            <consortium name="The Broad Institute Genome Sequencing Center for Infectious Disease"/>
            <person name="Wu L."/>
            <person name="Ma J."/>
        </authorList>
    </citation>
    <scope>NUCLEOTIDE SEQUENCE [LARGE SCALE GENOMIC DNA]</scope>
    <source>
        <strain evidence="2">JCM 3106</strain>
    </source>
</reference>
<evidence type="ECO:0000313" key="2">
    <source>
        <dbReference type="Proteomes" id="UP001499930"/>
    </source>
</evidence>
<proteinExistence type="predicted"/>
<protein>
    <submittedName>
        <fullName evidence="1">Uncharacterized protein</fullName>
    </submittedName>
</protein>
<dbReference type="Proteomes" id="UP001499930">
    <property type="component" value="Unassembled WGS sequence"/>
</dbReference>
<evidence type="ECO:0000313" key="1">
    <source>
        <dbReference type="EMBL" id="GAA3002324.1"/>
    </source>
</evidence>
<accession>A0ABP6KG43</accession>
<keyword evidence="2" id="KW-1185">Reference proteome</keyword>
<organism evidence="1 2">
    <name type="scientific">Streptosporangium longisporum</name>
    <dbReference type="NCBI Taxonomy" id="46187"/>
    <lineage>
        <taxon>Bacteria</taxon>
        <taxon>Bacillati</taxon>
        <taxon>Actinomycetota</taxon>
        <taxon>Actinomycetes</taxon>
        <taxon>Streptosporangiales</taxon>
        <taxon>Streptosporangiaceae</taxon>
        <taxon>Streptosporangium</taxon>
    </lineage>
</organism>
<comment type="caution">
    <text evidence="1">The sequence shown here is derived from an EMBL/GenBank/DDBJ whole genome shotgun (WGS) entry which is preliminary data.</text>
</comment>
<dbReference type="EMBL" id="BAAAWD010000006">
    <property type="protein sequence ID" value="GAA3002324.1"/>
    <property type="molecule type" value="Genomic_DNA"/>
</dbReference>
<sequence length="238" mass="26348">MGGRAVTSRVADDDTLRIEWPEPVDAEIVLRHVETGQECPAADLRVLPAGDWMAFSRGEPVLTDDPGFCLDGLWSYAETRRSREIRAFRTPAGLLGLRVREVEPYVEVIRVTADDGVIQAEGAVAYGDPIRGEARLVAVARKGPEPVSGPASFQGRWFEGALEIEPMTVNQVRPRVFWDLYAEIAGTRLPLATRLDDIVDKKTKVRFPAQRVAQIRVRPYYTETDSLAVAVSVEEATS</sequence>